<dbReference type="GO" id="GO:0030943">
    <property type="term" value="F:mitochondrion targeting sequence binding"/>
    <property type="evidence" value="ECO:0007669"/>
    <property type="project" value="TreeGrafter"/>
</dbReference>
<evidence type="ECO:0000256" key="1">
    <source>
        <dbReference type="ARBA" id="ARBA00004572"/>
    </source>
</evidence>
<evidence type="ECO:0000256" key="9">
    <source>
        <dbReference type="ARBA" id="ARBA00023128"/>
    </source>
</evidence>
<evidence type="ECO:0000256" key="6">
    <source>
        <dbReference type="ARBA" id="ARBA00022787"/>
    </source>
</evidence>
<accession>T1JCP2</accession>
<dbReference type="AlphaFoldDB" id="T1JCP2"/>
<dbReference type="FunFam" id="1.20.960.10:FF:000001">
    <property type="entry name" value="Mitochondrial import receptor subunit TOM20 homolog"/>
    <property type="match status" value="1"/>
</dbReference>
<dbReference type="EMBL" id="JH432074">
    <property type="status" value="NOT_ANNOTATED_CDS"/>
    <property type="molecule type" value="Genomic_DNA"/>
</dbReference>
<evidence type="ECO:0000256" key="3">
    <source>
        <dbReference type="ARBA" id="ARBA00022448"/>
    </source>
</evidence>
<keyword evidence="6" id="KW-1000">Mitochondrion outer membrane</keyword>
<dbReference type="GO" id="GO:0006605">
    <property type="term" value="P:protein targeting"/>
    <property type="evidence" value="ECO:0007669"/>
    <property type="project" value="InterPro"/>
</dbReference>
<keyword evidence="9" id="KW-0496">Mitochondrion</keyword>
<evidence type="ECO:0000256" key="5">
    <source>
        <dbReference type="ARBA" id="ARBA00022692"/>
    </source>
</evidence>
<dbReference type="eggNOG" id="KOG4056">
    <property type="taxonomic scope" value="Eukaryota"/>
</dbReference>
<proteinExistence type="inferred from homology"/>
<evidence type="ECO:0000256" key="8">
    <source>
        <dbReference type="ARBA" id="ARBA00022989"/>
    </source>
</evidence>
<dbReference type="Gene3D" id="1.20.960.10">
    <property type="entry name" value="Mitochondrial outer membrane translocase complex, subunit Tom20 domain"/>
    <property type="match status" value="1"/>
</dbReference>
<dbReference type="InterPro" id="IPR023392">
    <property type="entry name" value="Tom20_dom_sf"/>
</dbReference>
<dbReference type="GO" id="GO:0030150">
    <property type="term" value="P:protein import into mitochondrial matrix"/>
    <property type="evidence" value="ECO:0007669"/>
    <property type="project" value="TreeGrafter"/>
</dbReference>
<dbReference type="GO" id="GO:0008320">
    <property type="term" value="F:protein transmembrane transporter activity"/>
    <property type="evidence" value="ECO:0007669"/>
    <property type="project" value="TreeGrafter"/>
</dbReference>
<keyword evidence="13" id="KW-1185">Reference proteome</keyword>
<dbReference type="SUPFAM" id="SSF47157">
    <property type="entry name" value="Mitochondrial import receptor subunit Tom20"/>
    <property type="match status" value="1"/>
</dbReference>
<feature type="transmembrane region" description="Helical" evidence="11">
    <location>
        <begin position="46"/>
        <end position="65"/>
    </location>
</feature>
<evidence type="ECO:0000256" key="11">
    <source>
        <dbReference type="SAM" id="Phobius"/>
    </source>
</evidence>
<dbReference type="InterPro" id="IPR002056">
    <property type="entry name" value="MAS20"/>
</dbReference>
<dbReference type="PRINTS" id="PR00351">
    <property type="entry name" value="OM20RECEPTOR"/>
</dbReference>
<evidence type="ECO:0000256" key="10">
    <source>
        <dbReference type="ARBA" id="ARBA00023136"/>
    </source>
</evidence>
<evidence type="ECO:0000256" key="4">
    <source>
        <dbReference type="ARBA" id="ARBA00022553"/>
    </source>
</evidence>
<evidence type="ECO:0000256" key="7">
    <source>
        <dbReference type="ARBA" id="ARBA00022927"/>
    </source>
</evidence>
<evidence type="ECO:0000313" key="13">
    <source>
        <dbReference type="Proteomes" id="UP000014500"/>
    </source>
</evidence>
<dbReference type="EnsemblMetazoa" id="SMAR011560-RA">
    <property type="protein sequence ID" value="SMAR011560-PA"/>
    <property type="gene ID" value="SMAR011560"/>
</dbReference>
<dbReference type="STRING" id="126957.T1JCP2"/>
<sequence>MSFLLLRNYDSLSAAWARLHAVRVGCYRPVQLSADQIMAVMMSKTALGIAAGICGTIFIGYCIYFDRKRRTDPLFKQKLRERRANAKRHQETKKTSQIPDLKDHEAVQRFFLQEIQLGEELLAQDDLENGVEHLSNAVALCGQPQQLLQVLQQTLPPQVFHMLLQRLPIVSQRIANSTSNLVEDDLE</sequence>
<keyword evidence="7" id="KW-0653">Protein transport</keyword>
<dbReference type="PANTHER" id="PTHR12430">
    <property type="entry name" value="MITOCHONDRIAL IMPORT RECEPTOR SUBUNIT TOM20"/>
    <property type="match status" value="1"/>
</dbReference>
<comment type="similarity">
    <text evidence="2">Belongs to the Tom20 family.</text>
</comment>
<evidence type="ECO:0000256" key="2">
    <source>
        <dbReference type="ARBA" id="ARBA00005792"/>
    </source>
</evidence>
<dbReference type="GO" id="GO:0016031">
    <property type="term" value="P:tRNA import into mitochondrion"/>
    <property type="evidence" value="ECO:0007669"/>
    <property type="project" value="TreeGrafter"/>
</dbReference>
<dbReference type="OMA" id="PPPIFQI"/>
<dbReference type="GO" id="GO:0006886">
    <property type="term" value="P:intracellular protein transport"/>
    <property type="evidence" value="ECO:0007669"/>
    <property type="project" value="InterPro"/>
</dbReference>
<keyword evidence="10 11" id="KW-0472">Membrane</keyword>
<keyword evidence="8 11" id="KW-1133">Transmembrane helix</keyword>
<dbReference type="HOGENOM" id="CLU_100000_0_0_1"/>
<dbReference type="PhylomeDB" id="T1JCP2"/>
<dbReference type="Pfam" id="PF02064">
    <property type="entry name" value="MAS20"/>
    <property type="match status" value="1"/>
</dbReference>
<evidence type="ECO:0000313" key="12">
    <source>
        <dbReference type="EnsemblMetazoa" id="SMAR011560-PA"/>
    </source>
</evidence>
<reference evidence="13" key="1">
    <citation type="submission" date="2011-05" db="EMBL/GenBank/DDBJ databases">
        <authorList>
            <person name="Richards S.R."/>
            <person name="Qu J."/>
            <person name="Jiang H."/>
            <person name="Jhangiani S.N."/>
            <person name="Agravi P."/>
            <person name="Goodspeed R."/>
            <person name="Gross S."/>
            <person name="Mandapat C."/>
            <person name="Jackson L."/>
            <person name="Mathew T."/>
            <person name="Pu L."/>
            <person name="Thornton R."/>
            <person name="Saada N."/>
            <person name="Wilczek-Boney K.B."/>
            <person name="Lee S."/>
            <person name="Kovar C."/>
            <person name="Wu Y."/>
            <person name="Scherer S.E."/>
            <person name="Worley K.C."/>
            <person name="Muzny D.M."/>
            <person name="Gibbs R."/>
        </authorList>
    </citation>
    <scope>NUCLEOTIDE SEQUENCE</scope>
    <source>
        <strain evidence="13">Brora</strain>
    </source>
</reference>
<dbReference type="PANTHER" id="PTHR12430:SF0">
    <property type="entry name" value="TRANSLOCASE OF OUTER MITOCHONDRIAL MEMBRANE 20"/>
    <property type="match status" value="1"/>
</dbReference>
<name>T1JCP2_STRMM</name>
<dbReference type="Proteomes" id="UP000014500">
    <property type="component" value="Unassembled WGS sequence"/>
</dbReference>
<reference evidence="12" key="2">
    <citation type="submission" date="2015-02" db="UniProtKB">
        <authorList>
            <consortium name="EnsemblMetazoa"/>
        </authorList>
    </citation>
    <scope>IDENTIFICATION</scope>
</reference>
<dbReference type="GO" id="GO:0005742">
    <property type="term" value="C:mitochondrial outer membrane translocase complex"/>
    <property type="evidence" value="ECO:0007669"/>
    <property type="project" value="InterPro"/>
</dbReference>
<keyword evidence="5 11" id="KW-0812">Transmembrane</keyword>
<comment type="subcellular location">
    <subcellularLocation>
        <location evidence="1">Mitochondrion outer membrane</location>
        <topology evidence="1">Single-pass membrane protein</topology>
    </subcellularLocation>
</comment>
<protein>
    <recommendedName>
        <fullName evidence="14">Mitochondrial import receptor subunit TOM20 homolog</fullName>
    </recommendedName>
</protein>
<dbReference type="PRINTS" id="PR01989">
    <property type="entry name" value="EUOM20RECPTR"/>
</dbReference>
<organism evidence="12 13">
    <name type="scientific">Strigamia maritima</name>
    <name type="common">European centipede</name>
    <name type="synonym">Geophilus maritimus</name>
    <dbReference type="NCBI Taxonomy" id="126957"/>
    <lineage>
        <taxon>Eukaryota</taxon>
        <taxon>Metazoa</taxon>
        <taxon>Ecdysozoa</taxon>
        <taxon>Arthropoda</taxon>
        <taxon>Myriapoda</taxon>
        <taxon>Chilopoda</taxon>
        <taxon>Pleurostigmophora</taxon>
        <taxon>Geophilomorpha</taxon>
        <taxon>Linotaeniidae</taxon>
        <taxon>Strigamia</taxon>
    </lineage>
</organism>
<keyword evidence="3" id="KW-0813">Transport</keyword>
<keyword evidence="4" id="KW-0597">Phosphoprotein</keyword>
<dbReference type="InterPro" id="IPR022422">
    <property type="entry name" value="MAS20_rcpt_metazoan"/>
</dbReference>
<evidence type="ECO:0008006" key="14">
    <source>
        <dbReference type="Google" id="ProtNLM"/>
    </source>
</evidence>